<organism evidence="2 3">
    <name type="scientific">Candidatus Chloroploca asiatica</name>
    <dbReference type="NCBI Taxonomy" id="1506545"/>
    <lineage>
        <taxon>Bacteria</taxon>
        <taxon>Bacillati</taxon>
        <taxon>Chloroflexota</taxon>
        <taxon>Chloroflexia</taxon>
        <taxon>Chloroflexales</taxon>
        <taxon>Chloroflexineae</taxon>
        <taxon>Oscillochloridaceae</taxon>
        <taxon>Candidatus Chloroploca</taxon>
    </lineage>
</organism>
<gene>
    <name evidence="2" type="ORF">A9Q02_16060</name>
</gene>
<proteinExistence type="predicted"/>
<name>A0A2H3L7P5_9CHLR</name>
<dbReference type="RefSeq" id="WP_097653651.1">
    <property type="nucleotide sequence ID" value="NZ_LYXE01000104.1"/>
</dbReference>
<dbReference type="Proteomes" id="UP000220922">
    <property type="component" value="Unassembled WGS sequence"/>
</dbReference>
<keyword evidence="3" id="KW-1185">Reference proteome</keyword>
<keyword evidence="1" id="KW-0732">Signal</keyword>
<dbReference type="OrthoDB" id="135439at2"/>
<feature type="chain" id="PRO_5013809991" description="Exo-alpha-sialidase" evidence="1">
    <location>
        <begin position="24"/>
        <end position="772"/>
    </location>
</feature>
<evidence type="ECO:0000313" key="3">
    <source>
        <dbReference type="Proteomes" id="UP000220922"/>
    </source>
</evidence>
<dbReference type="InterPro" id="IPR036278">
    <property type="entry name" value="Sialidase_sf"/>
</dbReference>
<sequence>MLRKTIITVASMALMAAIVAVTAFPSMLQAQTPPPLRVLSEGIVPGSGQVKYPDVAAGNGLVHMSGNADRRFAYAWTKPANVGNFGPRDELGFATDNPDYSSTSIATAPDGSVYVAWINQPERVIYARRRSPEGVWGPISVVTRGEPFAVRPTTGVTGNGQVFVAWRNPDQPISYSTSLNGGASWSSPLYVSTLPAFGSGAQLAGGPGDNMAVTFTAGDGGRLHIFVGLWNGTSFVVERVTQPNNDGWADSSVAFAPNGKVYVAWRGIATGGGEAGYFFAERKAAGDWPRSRLAGGAVVGRAAIASDEQSNIHHNWILESGSRSLYYAFLPVGQPPIGPIQSGSNGAFFNATNAASIANSAFSHMVLEDFGGGGLSSRYALFEAAVNIFGGTPVLEDGEPLIGRTLDRAVKLTFTNVQGQPTHFRYAWNRVPTEADPLIPYETTVRIPIPADILDSTRCEPVTLYTQLFDTVNGLVQEQVRSDTIQIDGLVGVEVNSFSVFSVEAQAALANEPELAGVSGSPITDPNYTRLPLVYLQVTPQNDCSGLTSFVVASSAEANGVEYQLAPEGFEGIVMLPDVLNLRPGPVPFNVRVKDGAGNLRGFDFSIIFDETRPRINLPRLNSDPERYVITSTFAITSPMLQNVALSNIDELVTDDVYRAPGEPTRQFWALWMANSRTRVNDPLSTALPWVFVPAPASRPDGSLTNRVTEVSNWSLASGLTSAQLQRGQYYIYIRFVDAAGNISDDVLEIPVFIEGTGALPRLMNYIPLASR</sequence>
<evidence type="ECO:0000313" key="2">
    <source>
        <dbReference type="EMBL" id="PDV98314.1"/>
    </source>
</evidence>
<reference evidence="2 3" key="1">
    <citation type="submission" date="2016-05" db="EMBL/GenBank/DDBJ databases">
        <authorList>
            <person name="Lavstsen T."/>
            <person name="Jespersen J.S."/>
        </authorList>
    </citation>
    <scope>NUCLEOTIDE SEQUENCE [LARGE SCALE GENOMIC DNA]</scope>
    <source>
        <strain evidence="2 3">B7-9</strain>
    </source>
</reference>
<protein>
    <recommendedName>
        <fullName evidence="4">Exo-alpha-sialidase</fullName>
    </recommendedName>
</protein>
<dbReference type="CDD" id="cd15482">
    <property type="entry name" value="Sialidase_non-viral"/>
    <property type="match status" value="1"/>
</dbReference>
<comment type="caution">
    <text evidence="2">The sequence shown here is derived from an EMBL/GenBank/DDBJ whole genome shotgun (WGS) entry which is preliminary data.</text>
</comment>
<dbReference type="EMBL" id="LYXE01000104">
    <property type="protein sequence ID" value="PDV98314.1"/>
    <property type="molecule type" value="Genomic_DNA"/>
</dbReference>
<evidence type="ECO:0000256" key="1">
    <source>
        <dbReference type="SAM" id="SignalP"/>
    </source>
</evidence>
<feature type="signal peptide" evidence="1">
    <location>
        <begin position="1"/>
        <end position="23"/>
    </location>
</feature>
<dbReference type="SUPFAM" id="SSF50939">
    <property type="entry name" value="Sialidases"/>
    <property type="match status" value="1"/>
</dbReference>
<accession>A0A2H3L7P5</accession>
<dbReference type="AlphaFoldDB" id="A0A2H3L7P5"/>
<evidence type="ECO:0008006" key="4">
    <source>
        <dbReference type="Google" id="ProtNLM"/>
    </source>
</evidence>
<dbReference type="Gene3D" id="2.120.10.10">
    <property type="match status" value="1"/>
</dbReference>